<keyword evidence="4" id="KW-1185">Reference proteome</keyword>
<proteinExistence type="predicted"/>
<dbReference type="PROSITE" id="PS51831">
    <property type="entry name" value="HD"/>
    <property type="match status" value="1"/>
</dbReference>
<dbReference type="Gene3D" id="1.10.3210.10">
    <property type="entry name" value="Hypothetical protein af1432"/>
    <property type="match status" value="1"/>
</dbReference>
<dbReference type="SUPFAM" id="SSF109604">
    <property type="entry name" value="HD-domain/PDEase-like"/>
    <property type="match status" value="1"/>
</dbReference>
<keyword evidence="1" id="KW-0378">Hydrolase</keyword>
<dbReference type="Proteomes" id="UP001314635">
    <property type="component" value="Unassembled WGS sequence"/>
</dbReference>
<dbReference type="PANTHER" id="PTHR11373">
    <property type="entry name" value="DEOXYNUCLEOSIDE TRIPHOSPHATE TRIPHOSPHOHYDROLASE"/>
    <property type="match status" value="1"/>
</dbReference>
<gene>
    <name evidence="3" type="primary">dgt</name>
    <name evidence="3" type="ORF">JQ619_38385</name>
</gene>
<dbReference type="InterPro" id="IPR050135">
    <property type="entry name" value="dGTPase-like"/>
</dbReference>
<name>A0ABS5GJV5_9BRAD</name>
<dbReference type="NCBIfam" id="TIGR01353">
    <property type="entry name" value="dGTP_triPase"/>
    <property type="match status" value="1"/>
</dbReference>
<dbReference type="SMART" id="SM00471">
    <property type="entry name" value="HDc"/>
    <property type="match status" value="1"/>
</dbReference>
<evidence type="ECO:0000256" key="1">
    <source>
        <dbReference type="ARBA" id="ARBA00022801"/>
    </source>
</evidence>
<evidence type="ECO:0000313" key="4">
    <source>
        <dbReference type="Proteomes" id="UP001314635"/>
    </source>
</evidence>
<reference evidence="4" key="1">
    <citation type="journal article" date="2021" name="ISME J.">
        <title>Evolutionary origin and ecological implication of a unique nif island in free-living Bradyrhizobium lineages.</title>
        <authorList>
            <person name="Tao J."/>
        </authorList>
    </citation>
    <scope>NUCLEOTIDE SEQUENCE [LARGE SCALE GENOMIC DNA]</scope>
    <source>
        <strain evidence="4">SZCCT0094</strain>
    </source>
</reference>
<accession>A0ABS5GJV5</accession>
<dbReference type="PANTHER" id="PTHR11373:SF40">
    <property type="entry name" value="DEOXYGUANOSINETRIPHOSPHATE TRIPHOSPHOHYDROLASE-LIKE PROTEIN 2"/>
    <property type="match status" value="1"/>
</dbReference>
<dbReference type="InterPro" id="IPR006674">
    <property type="entry name" value="HD_domain"/>
</dbReference>
<sequence length="427" mass="48625">MPIGRDYGRIIHCASFRRLQGKTQVFPGHESDFFRNRLTHSLEVAQIASGIAERLNYVDPYFRDNPLDLRLCEAAALLHDIGHPPFGHNGERALDDLMRSAGGFEGNAQTLRIISRLEKKARRKTRVKGDDRAGLNLTYRLMAAVLKYDEIIPARRTKKSKLVKGYYGSEEEVVRNIKLHTAGRVGRRDFKTIECQIMDLADDIAYSTYDLEDSMKAGFLTPASIVASNVDLLSHVARKTSKELKRQITPEYVLAILTDIFSGIEGTDENSLIATIKWFQASQELSESGYLRTKLSSALVHEAINSVEVKIDHRYPMLSKVYLNDEARLKVEILKQYTFESMIYSSRVKLPEFRGYEVVKSIFQALASEKGYLMMPDDVREQFRSASTEPQKLRIICDFVAGMTDRYATEFYDRLHSNAGHSMFKPV</sequence>
<dbReference type="EMBL" id="JAFCLK010000090">
    <property type="protein sequence ID" value="MBR1141618.1"/>
    <property type="molecule type" value="Genomic_DNA"/>
</dbReference>
<dbReference type="Pfam" id="PF13286">
    <property type="entry name" value="HD_assoc"/>
    <property type="match status" value="1"/>
</dbReference>
<dbReference type="InterPro" id="IPR026875">
    <property type="entry name" value="PHydrolase_assoc_dom"/>
</dbReference>
<dbReference type="InterPro" id="IPR006261">
    <property type="entry name" value="dGTPase"/>
</dbReference>
<organism evidence="3 4">
    <name type="scientific">Bradyrhizobium denitrificans</name>
    <dbReference type="NCBI Taxonomy" id="2734912"/>
    <lineage>
        <taxon>Bacteria</taxon>
        <taxon>Pseudomonadati</taxon>
        <taxon>Pseudomonadota</taxon>
        <taxon>Alphaproteobacteria</taxon>
        <taxon>Hyphomicrobiales</taxon>
        <taxon>Nitrobacteraceae</taxon>
        <taxon>Bradyrhizobium</taxon>
    </lineage>
</organism>
<protein>
    <submittedName>
        <fullName evidence="3">DNTP triphosphohydrolase</fullName>
    </submittedName>
</protein>
<comment type="caution">
    <text evidence="3">The sequence shown here is derived from an EMBL/GenBank/DDBJ whole genome shotgun (WGS) entry which is preliminary data.</text>
</comment>
<dbReference type="CDD" id="cd00077">
    <property type="entry name" value="HDc"/>
    <property type="match status" value="1"/>
</dbReference>
<evidence type="ECO:0000259" key="2">
    <source>
        <dbReference type="PROSITE" id="PS51831"/>
    </source>
</evidence>
<evidence type="ECO:0000313" key="3">
    <source>
        <dbReference type="EMBL" id="MBR1141618.1"/>
    </source>
</evidence>
<dbReference type="Pfam" id="PF01966">
    <property type="entry name" value="HD"/>
    <property type="match status" value="1"/>
</dbReference>
<dbReference type="InterPro" id="IPR003607">
    <property type="entry name" value="HD/PDEase_dom"/>
</dbReference>
<feature type="domain" description="HD" evidence="2">
    <location>
        <begin position="37"/>
        <end position="207"/>
    </location>
</feature>